<keyword evidence="1" id="KW-0456">Lyase</keyword>
<proteinExistence type="predicted"/>
<feature type="non-terminal residue" evidence="1">
    <location>
        <position position="1"/>
    </location>
</feature>
<dbReference type="EC" id="4.2.2.-" evidence="1"/>
<sequence>SEEYYADPVCKNGYFRGIETYNFVRKVNTQYDRYRKVIKM</sequence>
<organism evidence="1">
    <name type="scientific">termite gut metagenome</name>
    <dbReference type="NCBI Taxonomy" id="433724"/>
    <lineage>
        <taxon>unclassified sequences</taxon>
        <taxon>metagenomes</taxon>
        <taxon>organismal metagenomes</taxon>
    </lineage>
</organism>
<protein>
    <submittedName>
        <fullName evidence="1">Membrane-bound lytic murein transglycosylase F</fullName>
        <ecNumber evidence="1">4.2.2.-</ecNumber>
    </submittedName>
</protein>
<gene>
    <name evidence="1" type="ORF">EZS27_030346</name>
</gene>
<accession>A0A5J4QG86</accession>
<name>A0A5J4QG86_9ZZZZ</name>
<dbReference type="EMBL" id="SNRY01003769">
    <property type="protein sequence ID" value="KAA6319804.1"/>
    <property type="molecule type" value="Genomic_DNA"/>
</dbReference>
<comment type="caution">
    <text evidence="1">The sequence shown here is derived from an EMBL/GenBank/DDBJ whole genome shotgun (WGS) entry which is preliminary data.</text>
</comment>
<dbReference type="AlphaFoldDB" id="A0A5J4QG86"/>
<reference evidence="1" key="1">
    <citation type="submission" date="2019-03" db="EMBL/GenBank/DDBJ databases">
        <title>Single cell metagenomics reveals metabolic interactions within the superorganism composed of flagellate Streblomastix strix and complex community of Bacteroidetes bacteria on its surface.</title>
        <authorList>
            <person name="Treitli S.C."/>
            <person name="Kolisko M."/>
            <person name="Husnik F."/>
            <person name="Keeling P."/>
            <person name="Hampl V."/>
        </authorList>
    </citation>
    <scope>NUCLEOTIDE SEQUENCE</scope>
    <source>
        <strain evidence="1">STM</strain>
    </source>
</reference>
<dbReference type="GO" id="GO:0016829">
    <property type="term" value="F:lyase activity"/>
    <property type="evidence" value="ECO:0007669"/>
    <property type="project" value="UniProtKB-KW"/>
</dbReference>
<evidence type="ECO:0000313" key="1">
    <source>
        <dbReference type="EMBL" id="KAA6319804.1"/>
    </source>
</evidence>